<dbReference type="GO" id="GO:0099402">
    <property type="term" value="P:plant organ development"/>
    <property type="evidence" value="ECO:0007669"/>
    <property type="project" value="UniProtKB-ARBA"/>
</dbReference>
<sequence length="509" mass="56666">MWGKWQCSTQNKTSNSVKNMNYYKAKGTKTKTTFLPSFTCVSNILHTNAHKGLNDLMESKGGKKKSSSSKSFLYETPLDYIIEDVRPHGGIKKFRSTAYSNVNIYSIYFLMIGFRHLVYNIMFDTRTFVYCSASASLPDFPVVVKSFLSFLVKMAVSAIGFEGYEKRLEISFSENGVLDGGSGLRALSRDQLDEFLKPAECTIVSSLSNDYLDSYVLSESSLFIYPYKIIIKTCGTTKLLLAIPAILKLADSIDISVKSVRYTRGSFIFPGAQTYPHRSFSEEVSVLDSYFGNLGNGSKAYATGDPSKSQLWHIYSASSQAKESLESVYGLEMCMTGLDKECASVFFKENTSSAALMTENSGIRNILPQSDICDFEFDPCGYSMNGIEGNAISTIHVTPEDGFSYASFEAVGYDYDDMTLCELVDRVLACFRPAEFSVALHIDMHGEKLDKFPLDISGYYRGERSIEELGVGGAVMYQQFVQGDGSASPRSILRCCWSEDENEDESREI</sequence>
<dbReference type="InterPro" id="IPR018166">
    <property type="entry name" value="S-AdoMet_deCO2ase_CS"/>
</dbReference>
<keyword evidence="9" id="KW-0865">Zymogen</keyword>
<evidence type="ECO:0000256" key="4">
    <source>
        <dbReference type="ARBA" id="ARBA00012357"/>
    </source>
</evidence>
<dbReference type="InterPro" id="IPR016067">
    <property type="entry name" value="S-AdoMet_deCO2ase_core"/>
</dbReference>
<dbReference type="Pfam" id="PF08132">
    <property type="entry name" value="AdoMetDC_leader"/>
    <property type="match status" value="1"/>
</dbReference>
<keyword evidence="12" id="KW-0670">Pyruvate</keyword>
<dbReference type="PROSITE" id="PS01336">
    <property type="entry name" value="ADOMETDC"/>
    <property type="match status" value="1"/>
</dbReference>
<dbReference type="Proteomes" id="UP001374535">
    <property type="component" value="Chromosome 6"/>
</dbReference>
<evidence type="ECO:0000256" key="9">
    <source>
        <dbReference type="ARBA" id="ARBA00023145"/>
    </source>
</evidence>
<comment type="cofactor">
    <cofactor evidence="1">
        <name>pyruvate</name>
        <dbReference type="ChEBI" id="CHEBI:15361"/>
    </cofactor>
</comment>
<keyword evidence="14" id="KW-0472">Membrane</keyword>
<keyword evidence="6" id="KW-0210">Decarboxylase</keyword>
<evidence type="ECO:0000256" key="10">
    <source>
        <dbReference type="ARBA" id="ARBA00023239"/>
    </source>
</evidence>
<dbReference type="Gene3D" id="3.30.360.50">
    <property type="entry name" value="S-adenosylmethionine decarboxylase"/>
    <property type="match status" value="1"/>
</dbReference>
<dbReference type="EC" id="4.1.1.50" evidence="4"/>
<name>A0AAQ3NEG5_VIGMU</name>
<dbReference type="EMBL" id="CP144695">
    <property type="protein sequence ID" value="WVZ08246.1"/>
    <property type="molecule type" value="Genomic_DNA"/>
</dbReference>
<evidence type="ECO:0000256" key="12">
    <source>
        <dbReference type="ARBA" id="ARBA00023317"/>
    </source>
</evidence>
<dbReference type="GO" id="GO:0006597">
    <property type="term" value="P:spermine biosynthetic process"/>
    <property type="evidence" value="ECO:0007669"/>
    <property type="project" value="InterPro"/>
</dbReference>
<dbReference type="GO" id="GO:0008295">
    <property type="term" value="P:spermidine biosynthetic process"/>
    <property type="evidence" value="ECO:0007669"/>
    <property type="project" value="UniProtKB-KW"/>
</dbReference>
<evidence type="ECO:0000256" key="2">
    <source>
        <dbReference type="ARBA" id="ARBA00004911"/>
    </source>
</evidence>
<dbReference type="Gene3D" id="3.60.90.10">
    <property type="entry name" value="S-adenosylmethionine decarboxylase"/>
    <property type="match status" value="1"/>
</dbReference>
<dbReference type="InterPro" id="IPR001985">
    <property type="entry name" value="S-AdoMet_decarboxylase_euk"/>
</dbReference>
<evidence type="ECO:0000256" key="13">
    <source>
        <dbReference type="ARBA" id="ARBA00048112"/>
    </source>
</evidence>
<evidence type="ECO:0000256" key="5">
    <source>
        <dbReference type="ARBA" id="ARBA00022691"/>
    </source>
</evidence>
<dbReference type="PANTHER" id="PTHR11570:SF23">
    <property type="entry name" value="S-ADENOSYLMETHIONINE DECARBOXYLASE PROENZYME"/>
    <property type="match status" value="1"/>
</dbReference>
<dbReference type="Pfam" id="PF01536">
    <property type="entry name" value="SAM_decarbox"/>
    <property type="match status" value="1"/>
</dbReference>
<evidence type="ECO:0000256" key="11">
    <source>
        <dbReference type="ARBA" id="ARBA00023270"/>
    </source>
</evidence>
<protein>
    <recommendedName>
        <fullName evidence="4">adenosylmethionine decarboxylase</fullName>
        <ecNumber evidence="4">4.1.1.50</ecNumber>
    </recommendedName>
</protein>
<reference evidence="15 16" key="1">
    <citation type="journal article" date="2023" name="Life. Sci Alliance">
        <title>Evolutionary insights into 3D genome organization and epigenetic landscape of Vigna mungo.</title>
        <authorList>
            <person name="Junaid A."/>
            <person name="Singh B."/>
            <person name="Bhatia S."/>
        </authorList>
    </citation>
    <scope>NUCLEOTIDE SEQUENCE [LARGE SCALE GENOMIC DNA]</scope>
    <source>
        <strain evidence="15">Urdbean</strain>
    </source>
</reference>
<evidence type="ECO:0000256" key="7">
    <source>
        <dbReference type="ARBA" id="ARBA00023066"/>
    </source>
</evidence>
<organism evidence="15 16">
    <name type="scientific">Vigna mungo</name>
    <name type="common">Black gram</name>
    <name type="synonym">Phaseolus mungo</name>
    <dbReference type="NCBI Taxonomy" id="3915"/>
    <lineage>
        <taxon>Eukaryota</taxon>
        <taxon>Viridiplantae</taxon>
        <taxon>Streptophyta</taxon>
        <taxon>Embryophyta</taxon>
        <taxon>Tracheophyta</taxon>
        <taxon>Spermatophyta</taxon>
        <taxon>Magnoliopsida</taxon>
        <taxon>eudicotyledons</taxon>
        <taxon>Gunneridae</taxon>
        <taxon>Pentapetalae</taxon>
        <taxon>rosids</taxon>
        <taxon>fabids</taxon>
        <taxon>Fabales</taxon>
        <taxon>Fabaceae</taxon>
        <taxon>Papilionoideae</taxon>
        <taxon>50 kb inversion clade</taxon>
        <taxon>NPAAA clade</taxon>
        <taxon>indigoferoid/millettioid clade</taxon>
        <taxon>Phaseoleae</taxon>
        <taxon>Vigna</taxon>
    </lineage>
</organism>
<evidence type="ECO:0000256" key="3">
    <source>
        <dbReference type="ARBA" id="ARBA00008466"/>
    </source>
</evidence>
<proteinExistence type="inferred from homology"/>
<evidence type="ECO:0000256" key="6">
    <source>
        <dbReference type="ARBA" id="ARBA00022793"/>
    </source>
</evidence>
<dbReference type="GO" id="GO:0004014">
    <property type="term" value="F:adenosylmethionine decarboxylase activity"/>
    <property type="evidence" value="ECO:0007669"/>
    <property type="project" value="UniProtKB-EC"/>
</dbReference>
<keyword evidence="5" id="KW-0949">S-adenosyl-L-methionine</keyword>
<keyword evidence="16" id="KW-1185">Reference proteome</keyword>
<dbReference type="InterPro" id="IPR012511">
    <property type="entry name" value="AdoMetDC_leader"/>
</dbReference>
<comment type="similarity">
    <text evidence="3">Belongs to the eukaryotic AdoMetDC family.</text>
</comment>
<evidence type="ECO:0000256" key="14">
    <source>
        <dbReference type="SAM" id="Phobius"/>
    </source>
</evidence>
<dbReference type="InterPro" id="IPR048283">
    <property type="entry name" value="AdoMetDC-like"/>
</dbReference>
<dbReference type="FunFam" id="3.60.90.10:FF:000002">
    <property type="entry name" value="S-adenosylmethionine decarboxylase proenzyme"/>
    <property type="match status" value="1"/>
</dbReference>
<dbReference type="PANTHER" id="PTHR11570">
    <property type="entry name" value="S-ADENOSYLMETHIONINE DECARBOXYLASE"/>
    <property type="match status" value="1"/>
</dbReference>
<keyword evidence="7" id="KW-0745">Spermidine biosynthesis</keyword>
<evidence type="ECO:0000313" key="16">
    <source>
        <dbReference type="Proteomes" id="UP001374535"/>
    </source>
</evidence>
<comment type="catalytic activity">
    <reaction evidence="13">
        <text>S-adenosyl-L-methionine + H(+) = S-adenosyl 3-(methylsulfanyl)propylamine + CO2</text>
        <dbReference type="Rhea" id="RHEA:15981"/>
        <dbReference type="ChEBI" id="CHEBI:15378"/>
        <dbReference type="ChEBI" id="CHEBI:16526"/>
        <dbReference type="ChEBI" id="CHEBI:57443"/>
        <dbReference type="ChEBI" id="CHEBI:59789"/>
        <dbReference type="EC" id="4.1.1.50"/>
    </reaction>
</comment>
<dbReference type="AlphaFoldDB" id="A0AAQ3NEG5"/>
<keyword evidence="10" id="KW-0456">Lyase</keyword>
<evidence type="ECO:0000256" key="8">
    <source>
        <dbReference type="ARBA" id="ARBA00023115"/>
    </source>
</evidence>
<keyword evidence="11" id="KW-0704">Schiff base</keyword>
<evidence type="ECO:0000256" key="1">
    <source>
        <dbReference type="ARBA" id="ARBA00001928"/>
    </source>
</evidence>
<evidence type="ECO:0000313" key="15">
    <source>
        <dbReference type="EMBL" id="WVZ08246.1"/>
    </source>
</evidence>
<keyword evidence="14" id="KW-1133">Transmembrane helix</keyword>
<dbReference type="SUPFAM" id="SSF56276">
    <property type="entry name" value="S-adenosylmethionine decarboxylase"/>
    <property type="match status" value="1"/>
</dbReference>
<dbReference type="NCBIfam" id="TIGR00535">
    <property type="entry name" value="SAM_DCase"/>
    <property type="match status" value="1"/>
</dbReference>
<comment type="pathway">
    <text evidence="2">Amine and polyamine biosynthesis; S-adenosylmethioninamine biosynthesis; S-adenosylmethioninamine from S-adenosyl-L-methionine: step 1/1.</text>
</comment>
<dbReference type="FunFam" id="3.30.360.50:FF:000001">
    <property type="entry name" value="S-adenosylmethionine decarboxylase proenzyme"/>
    <property type="match status" value="1"/>
</dbReference>
<feature type="transmembrane region" description="Helical" evidence="14">
    <location>
        <begin position="102"/>
        <end position="122"/>
    </location>
</feature>
<keyword evidence="14" id="KW-0812">Transmembrane</keyword>
<gene>
    <name evidence="15" type="ORF">V8G54_021592</name>
</gene>
<dbReference type="GO" id="GO:0005829">
    <property type="term" value="C:cytosol"/>
    <property type="evidence" value="ECO:0007669"/>
    <property type="project" value="TreeGrafter"/>
</dbReference>
<accession>A0AAQ3NEG5</accession>
<keyword evidence="8" id="KW-0620">Polyamine biosynthesis</keyword>